<dbReference type="OrthoDB" id="126738at2759"/>
<dbReference type="Proteomes" id="UP000735874">
    <property type="component" value="Unassembled WGS sequence"/>
</dbReference>
<evidence type="ECO:0000313" key="2">
    <source>
        <dbReference type="EMBL" id="KAG2893108.1"/>
    </source>
</evidence>
<proteinExistence type="predicted"/>
<dbReference type="EMBL" id="RCMV01000984">
    <property type="protein sequence ID" value="KAG3211220.1"/>
    <property type="molecule type" value="Genomic_DNA"/>
</dbReference>
<dbReference type="Proteomes" id="UP000774804">
    <property type="component" value="Unassembled WGS sequence"/>
</dbReference>
<evidence type="ECO:0000313" key="7">
    <source>
        <dbReference type="Proteomes" id="UP000251314"/>
    </source>
</evidence>
<sequence length="53" mass="5639">MLIECEDGEDAGTQIIAHVSVLITYYYPTELLSTAAADIAKQPGQIGIGCHCD</sequence>
<dbReference type="EMBL" id="RCMK01000980">
    <property type="protein sequence ID" value="KAG2905789.1"/>
    <property type="molecule type" value="Genomic_DNA"/>
</dbReference>
<evidence type="ECO:0000313" key="4">
    <source>
        <dbReference type="EMBL" id="KAG2967130.1"/>
    </source>
</evidence>
<reference evidence="6 7" key="1">
    <citation type="submission" date="2018-01" db="EMBL/GenBank/DDBJ databases">
        <title>Draft genome of the strawberry crown rot pathogen Phytophthora cactorum.</title>
        <authorList>
            <person name="Armitage A.D."/>
            <person name="Lysoe E."/>
            <person name="Nellist C.F."/>
            <person name="Harrison R.J."/>
            <person name="Brurberg M.B."/>
        </authorList>
    </citation>
    <scope>NUCLEOTIDE SEQUENCE [LARGE SCALE GENOMIC DNA]</scope>
    <source>
        <strain evidence="6 7">10300</strain>
    </source>
</reference>
<dbReference type="Proteomes" id="UP000736787">
    <property type="component" value="Unassembled WGS sequence"/>
</dbReference>
<evidence type="ECO:0000313" key="6">
    <source>
        <dbReference type="EMBL" id="RAW29931.1"/>
    </source>
</evidence>
<organism evidence="6 7">
    <name type="scientific">Phytophthora cactorum</name>
    <dbReference type="NCBI Taxonomy" id="29920"/>
    <lineage>
        <taxon>Eukaryota</taxon>
        <taxon>Sar</taxon>
        <taxon>Stramenopiles</taxon>
        <taxon>Oomycota</taxon>
        <taxon>Peronosporomycetes</taxon>
        <taxon>Peronosporales</taxon>
        <taxon>Peronosporaceae</taxon>
        <taxon>Phytophthora</taxon>
    </lineage>
</organism>
<comment type="caution">
    <text evidence="6">The sequence shown here is derived from an EMBL/GenBank/DDBJ whole genome shotgun (WGS) entry which is preliminary data.</text>
</comment>
<dbReference type="EMBL" id="RCMG01000545">
    <property type="protein sequence ID" value="KAG2852377.1"/>
    <property type="molecule type" value="Genomic_DNA"/>
</dbReference>
<keyword evidence="7" id="KW-1185">Reference proteome</keyword>
<evidence type="ECO:0000313" key="1">
    <source>
        <dbReference type="EMBL" id="KAG2852377.1"/>
    </source>
</evidence>
<dbReference type="EMBL" id="MJFZ01000399">
    <property type="protein sequence ID" value="RAW29931.1"/>
    <property type="molecule type" value="Genomic_DNA"/>
</dbReference>
<gene>
    <name evidence="6" type="ORF">PC110_g13717</name>
    <name evidence="1" type="ORF">PC113_g15076</name>
    <name evidence="2" type="ORF">PC115_g18577</name>
    <name evidence="3" type="ORF">PC117_g20665</name>
    <name evidence="4" type="ORF">PC118_g18766</name>
    <name evidence="5" type="ORF">PC129_g17808</name>
</gene>
<dbReference type="EMBL" id="RCMI01000973">
    <property type="protein sequence ID" value="KAG2893108.1"/>
    <property type="molecule type" value="Genomic_DNA"/>
</dbReference>
<name>A0A329RZL9_9STRA</name>
<accession>A0A329RZL9</accession>
<dbReference type="Proteomes" id="UP000251314">
    <property type="component" value="Unassembled WGS sequence"/>
</dbReference>
<protein>
    <submittedName>
        <fullName evidence="6">Uncharacterized protein</fullName>
    </submittedName>
</protein>
<dbReference type="Proteomes" id="UP000760860">
    <property type="component" value="Unassembled WGS sequence"/>
</dbReference>
<reference evidence="1" key="2">
    <citation type="submission" date="2018-10" db="EMBL/GenBank/DDBJ databases">
        <title>Effector identification in a new, highly contiguous assembly of the strawberry crown rot pathogen Phytophthora cactorum.</title>
        <authorList>
            <person name="Armitage A.D."/>
            <person name="Nellist C.F."/>
            <person name="Bates H."/>
            <person name="Vickerstaff R.J."/>
            <person name="Harrison R.J."/>
        </authorList>
    </citation>
    <scope>NUCLEOTIDE SEQUENCE</scope>
    <source>
        <strain evidence="1">15-7</strain>
        <strain evidence="2">4032</strain>
        <strain evidence="3">4040</strain>
        <strain evidence="4">P415</strain>
        <strain evidence="5">P421</strain>
    </source>
</reference>
<dbReference type="AlphaFoldDB" id="A0A329RZL9"/>
<dbReference type="EMBL" id="RCML01000958">
    <property type="protein sequence ID" value="KAG2967130.1"/>
    <property type="molecule type" value="Genomic_DNA"/>
</dbReference>
<evidence type="ECO:0000313" key="5">
    <source>
        <dbReference type="EMBL" id="KAG3211220.1"/>
    </source>
</evidence>
<dbReference type="VEuPathDB" id="FungiDB:PC110_g13717"/>
<evidence type="ECO:0000313" key="3">
    <source>
        <dbReference type="EMBL" id="KAG2905789.1"/>
    </source>
</evidence>
<dbReference type="Proteomes" id="UP000697107">
    <property type="component" value="Unassembled WGS sequence"/>
</dbReference>